<dbReference type="Gene3D" id="3.40.50.300">
    <property type="entry name" value="P-loop containing nucleotide triphosphate hydrolases"/>
    <property type="match status" value="1"/>
</dbReference>
<feature type="region of interest" description="Disordered" evidence="1">
    <location>
        <begin position="127"/>
        <end position="148"/>
    </location>
</feature>
<sequence length="148" mass="15957">MEPSRTLASLNWRIQHNALRLTPRHVAVLDEAAMTDDAALLGFLEAASVAGAKVVAVGDPRQLSNPHRFARTCGRQRLKVTGSGGGSRRRCQRGSRAPLCGRCRRARRPGSGPWWSRAERGGCNAAVGGRRRAAAGGRRRKRATPAGR</sequence>
<evidence type="ECO:0000313" key="2">
    <source>
        <dbReference type="EMBL" id="PZR81360.1"/>
    </source>
</evidence>
<evidence type="ECO:0000256" key="1">
    <source>
        <dbReference type="SAM" id="MobiDB-lite"/>
    </source>
</evidence>
<dbReference type="SUPFAM" id="SSF52540">
    <property type="entry name" value="P-loop containing nucleoside triphosphate hydrolases"/>
    <property type="match status" value="1"/>
</dbReference>
<dbReference type="EMBL" id="QHBU01000115">
    <property type="protein sequence ID" value="PZR81360.1"/>
    <property type="molecule type" value="Genomic_DNA"/>
</dbReference>
<dbReference type="Pfam" id="PF13604">
    <property type="entry name" value="AAA_30"/>
    <property type="match status" value="1"/>
</dbReference>
<protein>
    <submittedName>
        <fullName evidence="2">Uncharacterized protein</fullName>
    </submittedName>
</protein>
<reference evidence="2 3" key="1">
    <citation type="journal article" date="2017" name="Nature">
        <title>Atmospheric trace gases support primary production in Antarctic desert surface soil.</title>
        <authorList>
            <person name="Ji M."/>
            <person name="Greening C."/>
            <person name="Vanwonterghem I."/>
            <person name="Carere C.R."/>
            <person name="Bay S.K."/>
            <person name="Steen J.A."/>
            <person name="Montgomery K."/>
            <person name="Lines T."/>
            <person name="Beardall J."/>
            <person name="van Dorst J."/>
            <person name="Snape I."/>
            <person name="Stott M.B."/>
            <person name="Hugenholtz P."/>
            <person name="Ferrari B.C."/>
        </authorList>
    </citation>
    <scope>NUCLEOTIDE SEQUENCE [LARGE SCALE GENOMIC DNA]</scope>
    <source>
        <strain evidence="2">RRmetagenome_bin12</strain>
    </source>
</reference>
<accession>A0A2W5Z7J8</accession>
<proteinExistence type="predicted"/>
<feature type="compositionally biased region" description="Basic residues" evidence="1">
    <location>
        <begin position="129"/>
        <end position="148"/>
    </location>
</feature>
<dbReference type="InterPro" id="IPR027417">
    <property type="entry name" value="P-loop_NTPase"/>
</dbReference>
<dbReference type="Proteomes" id="UP000248724">
    <property type="component" value="Unassembled WGS sequence"/>
</dbReference>
<organism evidence="2 3">
    <name type="scientific">Candidatus Aeolococcus gillhamiae</name>
    <dbReference type="NCBI Taxonomy" id="3127015"/>
    <lineage>
        <taxon>Bacteria</taxon>
        <taxon>Bacillati</taxon>
        <taxon>Candidatus Dormiibacterota</taxon>
        <taxon>Candidatus Dormibacteria</taxon>
        <taxon>Candidatus Aeolococcales</taxon>
        <taxon>Candidatus Aeolococcaceae</taxon>
        <taxon>Candidatus Aeolococcus</taxon>
    </lineage>
</organism>
<comment type="caution">
    <text evidence="2">The sequence shown here is derived from an EMBL/GenBank/DDBJ whole genome shotgun (WGS) entry which is preliminary data.</text>
</comment>
<dbReference type="AlphaFoldDB" id="A0A2W5Z7J8"/>
<evidence type="ECO:0000313" key="3">
    <source>
        <dbReference type="Proteomes" id="UP000248724"/>
    </source>
</evidence>
<gene>
    <name evidence="2" type="ORF">DLM65_05940</name>
</gene>
<name>A0A2W5Z7J8_9BACT</name>